<organism evidence="3 4">
    <name type="scientific">Paracidobacterium acidisoli</name>
    <dbReference type="NCBI Taxonomy" id="2303751"/>
    <lineage>
        <taxon>Bacteria</taxon>
        <taxon>Pseudomonadati</taxon>
        <taxon>Acidobacteriota</taxon>
        <taxon>Terriglobia</taxon>
        <taxon>Terriglobales</taxon>
        <taxon>Acidobacteriaceae</taxon>
        <taxon>Paracidobacterium</taxon>
    </lineage>
</organism>
<evidence type="ECO:0000313" key="4">
    <source>
        <dbReference type="Proteomes" id="UP000264702"/>
    </source>
</evidence>
<dbReference type="InterPro" id="IPR047262">
    <property type="entry name" value="PRX-like1"/>
</dbReference>
<keyword evidence="1" id="KW-0472">Membrane</keyword>
<dbReference type="PANTHER" id="PTHR43640:SF1">
    <property type="entry name" value="THIOREDOXIN-DEPENDENT PEROXIREDOXIN"/>
    <property type="match status" value="1"/>
</dbReference>
<keyword evidence="4" id="KW-1185">Reference proteome</keyword>
<dbReference type="EMBL" id="QVQT01000005">
    <property type="protein sequence ID" value="RFU15902.1"/>
    <property type="molecule type" value="Genomic_DNA"/>
</dbReference>
<dbReference type="Proteomes" id="UP000264702">
    <property type="component" value="Unassembled WGS sequence"/>
</dbReference>
<gene>
    <name evidence="3" type="ORF">D0Y96_15905</name>
</gene>
<evidence type="ECO:0000313" key="3">
    <source>
        <dbReference type="EMBL" id="RFU15902.1"/>
    </source>
</evidence>
<feature type="transmembrane region" description="Helical" evidence="1">
    <location>
        <begin position="35"/>
        <end position="53"/>
    </location>
</feature>
<accession>A0A372ILS3</accession>
<dbReference type="PANTHER" id="PTHR43640">
    <property type="entry name" value="OS07G0260300 PROTEIN"/>
    <property type="match status" value="1"/>
</dbReference>
<dbReference type="InterPro" id="IPR013766">
    <property type="entry name" value="Thioredoxin_domain"/>
</dbReference>
<proteinExistence type="predicted"/>
<comment type="caution">
    <text evidence="3">The sequence shown here is derived from an EMBL/GenBank/DDBJ whole genome shotgun (WGS) entry which is preliminary data.</text>
</comment>
<evidence type="ECO:0000256" key="1">
    <source>
        <dbReference type="SAM" id="Phobius"/>
    </source>
</evidence>
<reference evidence="3 4" key="1">
    <citation type="submission" date="2018-08" db="EMBL/GenBank/DDBJ databases">
        <title>Acidipila sp. 4G-K13, an acidobacterium isolated from forest soil.</title>
        <authorList>
            <person name="Gao Z.-H."/>
            <person name="Qiu L.-H."/>
        </authorList>
    </citation>
    <scope>NUCLEOTIDE SEQUENCE [LARGE SCALE GENOMIC DNA]</scope>
    <source>
        <strain evidence="3 4">4G-K13</strain>
    </source>
</reference>
<feature type="domain" description="Thioredoxin" evidence="2">
    <location>
        <begin position="44"/>
        <end position="202"/>
    </location>
</feature>
<keyword evidence="1" id="KW-1133">Transmembrane helix</keyword>
<dbReference type="Gene3D" id="3.40.30.10">
    <property type="entry name" value="Glutaredoxin"/>
    <property type="match status" value="1"/>
</dbReference>
<dbReference type="InterPro" id="IPR036249">
    <property type="entry name" value="Thioredoxin-like_sf"/>
</dbReference>
<evidence type="ECO:0000259" key="2">
    <source>
        <dbReference type="PROSITE" id="PS51352"/>
    </source>
</evidence>
<name>A0A372ILS3_9BACT</name>
<dbReference type="SUPFAM" id="SSF52833">
    <property type="entry name" value="Thioredoxin-like"/>
    <property type="match status" value="1"/>
</dbReference>
<dbReference type="PROSITE" id="PS51352">
    <property type="entry name" value="THIOREDOXIN_2"/>
    <property type="match status" value="1"/>
</dbReference>
<dbReference type="RefSeq" id="WP_117301808.1">
    <property type="nucleotide sequence ID" value="NZ_QVQT02000005.1"/>
</dbReference>
<dbReference type="AlphaFoldDB" id="A0A372ILS3"/>
<protein>
    <recommendedName>
        <fullName evidence="2">Thioredoxin domain-containing protein</fullName>
    </recommendedName>
</protein>
<keyword evidence="1" id="KW-0812">Transmembrane</keyword>
<dbReference type="OrthoDB" id="284329at2"/>
<sequence length="221" mass="24873">MLQSFRKPQSEIDSRSEKYCSLQYLSMKRSVWKRAAWIIFVSLYCSGSPAIAVNQFGVDLNGRPINNLMSAGTHAVVLLFVASDCPIANRYIPEIKRLNRELGTASVRFWWVYPNPQDTMNVVRQHQKQFGIPGDAVLDIHQQLTHMARATITPEAAVFVPDGAGMREVYLGRIDDRYLALDKERPHALQHDLERAIQAALGHEQIPQPNGPPIGCSIVPR</sequence>